<reference evidence="3" key="2">
    <citation type="submission" date="2022-08" db="UniProtKB">
        <authorList>
            <consortium name="EnsemblMetazoa"/>
        </authorList>
    </citation>
    <scope>IDENTIFICATION</scope>
    <source>
        <strain evidence="3">EBRO</strain>
    </source>
</reference>
<dbReference type="PANTHER" id="PTHR13318">
    <property type="entry name" value="PARTNER OF PAIRED, ISOFORM B-RELATED"/>
    <property type="match status" value="1"/>
</dbReference>
<feature type="domain" description="F-box" evidence="2">
    <location>
        <begin position="64"/>
        <end position="110"/>
    </location>
</feature>
<dbReference type="InterPro" id="IPR006553">
    <property type="entry name" value="Leu-rich_rpt_Cys-con_subtyp"/>
</dbReference>
<dbReference type="Proteomes" id="UP000075880">
    <property type="component" value="Unassembled WGS sequence"/>
</dbReference>
<dbReference type="AlphaFoldDB" id="A0A182IZJ0"/>
<dbReference type="SMART" id="SM00256">
    <property type="entry name" value="FBOX"/>
    <property type="match status" value="1"/>
</dbReference>
<keyword evidence="1" id="KW-0833">Ubl conjugation pathway</keyword>
<dbReference type="STRING" id="41427.A0A182IZJ0"/>
<dbReference type="SUPFAM" id="SSF52047">
    <property type="entry name" value="RNI-like"/>
    <property type="match status" value="1"/>
</dbReference>
<evidence type="ECO:0000256" key="1">
    <source>
        <dbReference type="ARBA" id="ARBA00022786"/>
    </source>
</evidence>
<reference evidence="4" key="1">
    <citation type="submission" date="2021-09" db="EMBL/GenBank/DDBJ databases">
        <authorList>
            <consortium name="Infravec"/>
            <person name="Campbell I L."/>
            <person name="Maslen G."/>
            <person name="Yates A."/>
        </authorList>
    </citation>
    <scope>NUCLEOTIDE SEQUENCE [LARGE SCALE GENOMIC DNA]</scope>
    <source>
        <strain evidence="4">Infravec2 EBRE</strain>
    </source>
</reference>
<organism evidence="3">
    <name type="scientific">Anopheles atroparvus</name>
    <name type="common">European mosquito</name>
    <dbReference type="NCBI Taxonomy" id="41427"/>
    <lineage>
        <taxon>Eukaryota</taxon>
        <taxon>Metazoa</taxon>
        <taxon>Ecdysozoa</taxon>
        <taxon>Arthropoda</taxon>
        <taxon>Hexapoda</taxon>
        <taxon>Insecta</taxon>
        <taxon>Pterygota</taxon>
        <taxon>Neoptera</taxon>
        <taxon>Endopterygota</taxon>
        <taxon>Diptera</taxon>
        <taxon>Nematocera</taxon>
        <taxon>Culicoidea</taxon>
        <taxon>Culicidae</taxon>
        <taxon>Anophelinae</taxon>
        <taxon>Anopheles</taxon>
    </lineage>
</organism>
<dbReference type="InterPro" id="IPR001810">
    <property type="entry name" value="F-box_dom"/>
</dbReference>
<dbReference type="Gene3D" id="3.80.10.10">
    <property type="entry name" value="Ribonuclease Inhibitor"/>
    <property type="match status" value="1"/>
</dbReference>
<keyword evidence="4" id="KW-1185">Reference proteome</keyword>
<dbReference type="EnsemblMetazoa" id="ENSAATROPT004874">
    <property type="protein sequence ID" value="ENSAATROPP004610"/>
    <property type="gene ID" value="ENSAATROPG003886"/>
</dbReference>
<evidence type="ECO:0000313" key="4">
    <source>
        <dbReference type="Proteomes" id="UP000075880"/>
    </source>
</evidence>
<dbReference type="InterPro" id="IPR036047">
    <property type="entry name" value="F-box-like_dom_sf"/>
</dbReference>
<dbReference type="PANTHER" id="PTHR13318:SF95">
    <property type="entry name" value="F-BOX PROTEIN YLR352W"/>
    <property type="match status" value="1"/>
</dbReference>
<proteinExistence type="predicted"/>
<dbReference type="OrthoDB" id="2095648at2759"/>
<dbReference type="InterPro" id="IPR001611">
    <property type="entry name" value="Leu-rich_rpt"/>
</dbReference>
<dbReference type="VEuPathDB" id="VectorBase:AATE008484"/>
<dbReference type="PROSITE" id="PS50181">
    <property type="entry name" value="FBOX"/>
    <property type="match status" value="1"/>
</dbReference>
<dbReference type="Pfam" id="PF12937">
    <property type="entry name" value="F-box-like"/>
    <property type="match status" value="1"/>
</dbReference>
<dbReference type="SUPFAM" id="SSF81383">
    <property type="entry name" value="F-box domain"/>
    <property type="match status" value="1"/>
</dbReference>
<dbReference type="SMART" id="SM00367">
    <property type="entry name" value="LRR_CC"/>
    <property type="match status" value="6"/>
</dbReference>
<name>A0A182IZJ0_ANOAO</name>
<sequence>MDPPSNKTRIPLTNVSNNVSQRSQKLSATCNDLSEHPRKPTSAPYDETFFLYRKCYERPIGNEEDPFNHLSDEVLLHVFKWLPKKTLLRCGEVNLRFNRVSKDETLWVRMDLSCRRMKTDALSDLLNRGVAVLRMSQASIVRPSQCVPDLAFTQRTKLQYLDLSMCIVDKDVLQALLASCRSLVKLSLENVPLNDSVCAEIAENRSLESLNLTMCQGITASAIRAMAKGLTKLQSLNVGWAYLSSVAVSELVHNLTPYMLRLNLAGCRSTITNEGLAVLVKRCPRLLELDLSDCTQLTSEAIQLVCKLRKLEYLSLSRCYNINVTSYLSLADLRSLRFLDLFGLMSENAIATLELSFASVGINKFYHSSVARPTVGSRRTSIWGVRTRE</sequence>
<dbReference type="GO" id="GO:0031146">
    <property type="term" value="P:SCF-dependent proteasomal ubiquitin-dependent protein catabolic process"/>
    <property type="evidence" value="ECO:0007669"/>
    <property type="project" value="TreeGrafter"/>
</dbReference>
<dbReference type="Pfam" id="PF13516">
    <property type="entry name" value="LRR_6"/>
    <property type="match status" value="1"/>
</dbReference>
<accession>A0A182IZJ0</accession>
<dbReference type="GO" id="GO:0019005">
    <property type="term" value="C:SCF ubiquitin ligase complex"/>
    <property type="evidence" value="ECO:0007669"/>
    <property type="project" value="TreeGrafter"/>
</dbReference>
<dbReference type="EnsemblMetazoa" id="AATE008484-RA">
    <property type="protein sequence ID" value="AATE008484-PA.1"/>
    <property type="gene ID" value="AATE008484"/>
</dbReference>
<protein>
    <recommendedName>
        <fullName evidence="2">F-box domain-containing protein</fullName>
    </recommendedName>
</protein>
<evidence type="ECO:0000259" key="2">
    <source>
        <dbReference type="PROSITE" id="PS50181"/>
    </source>
</evidence>
<dbReference type="InterPro" id="IPR032675">
    <property type="entry name" value="LRR_dom_sf"/>
</dbReference>
<evidence type="ECO:0000313" key="3">
    <source>
        <dbReference type="EnsemblMetazoa" id="AATE008484-PA.1"/>
    </source>
</evidence>